<dbReference type="RefSeq" id="WP_053953458.1">
    <property type="nucleotide sequence ID" value="NZ_FNCB01000013.1"/>
</dbReference>
<dbReference type="InterPro" id="IPR046634">
    <property type="entry name" value="DUF6746"/>
</dbReference>
<evidence type="ECO:0000313" key="2">
    <source>
        <dbReference type="EMBL" id="KPD24137.1"/>
    </source>
</evidence>
<protein>
    <recommendedName>
        <fullName evidence="4">Soluble cytochrome b562</fullName>
    </recommendedName>
</protein>
<reference evidence="2 3" key="1">
    <citation type="submission" date="2015-08" db="EMBL/GenBank/DDBJ databases">
        <title>Genome sequencing and assembly of the deep-sea bacterium Idiomarina zobellii.</title>
        <authorList>
            <person name="Mithoefer S.D."/>
            <person name="Rheaume B.A."/>
            <person name="MacLea K.S."/>
        </authorList>
    </citation>
    <scope>NUCLEOTIDE SEQUENCE [LARGE SCALE GENOMIC DNA]</scope>
    <source>
        <strain evidence="2 3">KMM 231</strain>
    </source>
</reference>
<sequence>MKALTMILAGAALLFNVTATASDNDDEQRYQHFKPEASENLEQAIMNLTKYNAELQKIIEGDMPPEDMAKVHELTYTLEVALARLSKELDVAANSLEEVHLGSEAMNKQRVEGFGKSYLKTLNHVLGKHAEHHENGHDEEHENHH</sequence>
<keyword evidence="1" id="KW-0732">Signal</keyword>
<proteinExistence type="predicted"/>
<dbReference type="Proteomes" id="UP000053030">
    <property type="component" value="Unassembled WGS sequence"/>
</dbReference>
<dbReference type="OrthoDB" id="5975812at2"/>
<dbReference type="AlphaFoldDB" id="A0A837NHD1"/>
<organism evidence="2 3">
    <name type="scientific">Idiomarina zobellii</name>
    <dbReference type="NCBI Taxonomy" id="86103"/>
    <lineage>
        <taxon>Bacteria</taxon>
        <taxon>Pseudomonadati</taxon>
        <taxon>Pseudomonadota</taxon>
        <taxon>Gammaproteobacteria</taxon>
        <taxon>Alteromonadales</taxon>
        <taxon>Idiomarinaceae</taxon>
        <taxon>Idiomarina</taxon>
    </lineage>
</organism>
<dbReference type="EMBL" id="LHSG01000004">
    <property type="protein sequence ID" value="KPD24137.1"/>
    <property type="molecule type" value="Genomic_DNA"/>
</dbReference>
<comment type="caution">
    <text evidence="2">The sequence shown here is derived from an EMBL/GenBank/DDBJ whole genome shotgun (WGS) entry which is preliminary data.</text>
</comment>
<name>A0A837NHD1_9GAMM</name>
<dbReference type="Pfam" id="PF20531">
    <property type="entry name" value="DUF6746"/>
    <property type="match status" value="1"/>
</dbReference>
<keyword evidence="3" id="KW-1185">Reference proteome</keyword>
<gene>
    <name evidence="2" type="ORF">AFK76_06350</name>
</gene>
<feature type="signal peptide" evidence="1">
    <location>
        <begin position="1"/>
        <end position="21"/>
    </location>
</feature>
<accession>A0A837NHD1</accession>
<feature type="chain" id="PRO_5032436492" description="Soluble cytochrome b562" evidence="1">
    <location>
        <begin position="22"/>
        <end position="145"/>
    </location>
</feature>
<evidence type="ECO:0008006" key="4">
    <source>
        <dbReference type="Google" id="ProtNLM"/>
    </source>
</evidence>
<evidence type="ECO:0000313" key="3">
    <source>
        <dbReference type="Proteomes" id="UP000053030"/>
    </source>
</evidence>
<evidence type="ECO:0000256" key="1">
    <source>
        <dbReference type="SAM" id="SignalP"/>
    </source>
</evidence>